<dbReference type="InterPro" id="IPR052560">
    <property type="entry name" value="RdDP_mobile_element"/>
</dbReference>
<dbReference type="AlphaFoldDB" id="A0A0M4EWX7"/>
<dbReference type="Pfam" id="PF03372">
    <property type="entry name" value="Exo_endo_phos"/>
    <property type="match status" value="1"/>
</dbReference>
<organism evidence="3 4">
    <name type="scientific">Drosophila busckii</name>
    <name type="common">Fruit fly</name>
    <dbReference type="NCBI Taxonomy" id="30019"/>
    <lineage>
        <taxon>Eukaryota</taxon>
        <taxon>Metazoa</taxon>
        <taxon>Ecdysozoa</taxon>
        <taxon>Arthropoda</taxon>
        <taxon>Hexapoda</taxon>
        <taxon>Insecta</taxon>
        <taxon>Pterygota</taxon>
        <taxon>Neoptera</taxon>
        <taxon>Endopterygota</taxon>
        <taxon>Diptera</taxon>
        <taxon>Brachycera</taxon>
        <taxon>Muscomorpha</taxon>
        <taxon>Ephydroidea</taxon>
        <taxon>Drosophilidae</taxon>
        <taxon>Drosophila</taxon>
    </lineage>
</organism>
<evidence type="ECO:0000259" key="2">
    <source>
        <dbReference type="PROSITE" id="PS50878"/>
    </source>
</evidence>
<sequence>MAPLRISTWNANGVSQHKLELSQFLLDKHIDVMLLSETHLTNKYNFNLRGYTFYATNHPDGKAHGGTGILIRNRIKHHRYKELAENYLQATTIRIKLDSGKQLTLAAVYCPPRFTISEGEFMQFFDSLGDHFIAAGDYNAKHTHWGSRLVTPKGKQLYNAIIKASNKLDHVSPGRPTYWPTDPNKLPDLIDFAITKNIPRNLISAESLSDLSSDHSPVLINLLSHPVTDDQPLRLTSHKTKWICYRKYISSHITLNPVLNVKDDIDSLIKTLESNFVTAARIATPQNAQVPYTQKKTNQQIEQLVLEKRRLRREWQSHRSPYARQRLKDATRKLTKALKQQEANSQHRYIQQLSSSSTKNSLWKAHPTLCPPTETVMPIRNQLGGWARSDEDRAKTFAGHLENVFQPNPATNSFTIPTLTSDSQLQQEPMEFRPNEIAHIIKNQLNPKKSPGFDQITPKMIIELPYCAVCTLAQLFNAITKLGYFPERWKKSIIIMIPKPGKDHTNPSSYRPISLLSCLSKLFEKCLLTRINPYLRIHNKIPSHQFGFREKHGTIEQVNRITSEIRSAFENREYCTAIFLDVSQAFDRVWLEGLTHKIRTTLPNNTHKLLESYLYDRKFAVRCNSAMSDDYVIRAGVPQGSVLGPTLYVLYTADIPTSRRLTTSTFADDTAILSRSRCPMQAAAQLALHMVEVEKWLSDWRIKVNEQKSKHVTFTLNRQNCPPLTLNNSALPQANEVTYLGVHLDRRLTWRRHIEAKRTQLKLKANSLHWLINARSSLSLEYKVLLYNSVLKPIWTYGSQLWGNASNSNIDIVQRVQSKILRTITGAPWYVRNENIQKDLNIQPVRDVIAEHKVKYYSKLSSHPNPLARGLTRLCSRSRLRRNDLPTSDRI</sequence>
<proteinExistence type="predicted"/>
<dbReference type="STRING" id="30019.A0A0M4EWX7"/>
<protein>
    <submittedName>
        <fullName evidence="3">CG1732</fullName>
    </submittedName>
</protein>
<dbReference type="PANTHER" id="PTHR36688">
    <property type="entry name" value="ENDO/EXONUCLEASE/PHOSPHATASE DOMAIN-CONTAINING PROTEIN"/>
    <property type="match status" value="1"/>
</dbReference>
<feature type="domain" description="Reverse transcriptase" evidence="2">
    <location>
        <begin position="478"/>
        <end position="744"/>
    </location>
</feature>
<dbReference type="Pfam" id="PF00078">
    <property type="entry name" value="RVT_1"/>
    <property type="match status" value="1"/>
</dbReference>
<reference evidence="3 4" key="1">
    <citation type="submission" date="2015-08" db="EMBL/GenBank/DDBJ databases">
        <title>Ancestral chromatin configuration constrains chromatin evolution on differentiating sex chromosomes in Drosophila.</title>
        <authorList>
            <person name="Zhou Q."/>
            <person name="Bachtrog D."/>
        </authorList>
    </citation>
    <scope>NUCLEOTIDE SEQUENCE [LARGE SCALE GENOMIC DNA]</scope>
    <source>
        <tissue evidence="3">Whole larvae</tissue>
    </source>
</reference>
<accession>A0A0M4EWX7</accession>
<dbReference type="CDD" id="cd01650">
    <property type="entry name" value="RT_nLTR_like"/>
    <property type="match status" value="1"/>
</dbReference>
<name>A0A0M4EWX7_DROBS</name>
<dbReference type="GO" id="GO:0003824">
    <property type="term" value="F:catalytic activity"/>
    <property type="evidence" value="ECO:0007669"/>
    <property type="project" value="InterPro"/>
</dbReference>
<evidence type="ECO:0000313" key="3">
    <source>
        <dbReference type="EMBL" id="ALC48130.1"/>
    </source>
</evidence>
<dbReference type="SUPFAM" id="SSF56672">
    <property type="entry name" value="DNA/RNA polymerases"/>
    <property type="match status" value="1"/>
</dbReference>
<keyword evidence="4" id="KW-1185">Reference proteome</keyword>
<dbReference type="PANTHER" id="PTHR36688:SF2">
    <property type="entry name" value="ENDONUCLEASE_EXONUCLEASE_PHOSPHATASE DOMAIN-CONTAINING PROTEIN"/>
    <property type="match status" value="1"/>
</dbReference>
<gene>
    <name evidence="3" type="ORF">Dbus_chr4g68</name>
</gene>
<dbReference type="EMBL" id="CP012527">
    <property type="protein sequence ID" value="ALC48130.1"/>
    <property type="molecule type" value="Genomic_DNA"/>
</dbReference>
<evidence type="ECO:0000313" key="4">
    <source>
        <dbReference type="Proteomes" id="UP000494163"/>
    </source>
</evidence>
<dbReference type="GO" id="GO:0071897">
    <property type="term" value="P:DNA biosynthetic process"/>
    <property type="evidence" value="ECO:0007669"/>
    <property type="project" value="UniProtKB-ARBA"/>
</dbReference>
<dbReference type="InterPro" id="IPR036691">
    <property type="entry name" value="Endo/exonu/phosph_ase_sf"/>
</dbReference>
<keyword evidence="1" id="KW-0175">Coiled coil</keyword>
<evidence type="ECO:0000256" key="1">
    <source>
        <dbReference type="SAM" id="Coils"/>
    </source>
</evidence>
<dbReference type="SMR" id="A0A0M4EWX7"/>
<dbReference type="PROSITE" id="PS50878">
    <property type="entry name" value="RT_POL"/>
    <property type="match status" value="1"/>
</dbReference>
<dbReference type="InterPro" id="IPR005135">
    <property type="entry name" value="Endo/exonuclease/phosphatase"/>
</dbReference>
<dbReference type="Proteomes" id="UP000494163">
    <property type="component" value="Chromosome 4"/>
</dbReference>
<dbReference type="InterPro" id="IPR043502">
    <property type="entry name" value="DNA/RNA_pol_sf"/>
</dbReference>
<dbReference type="SUPFAM" id="SSF56219">
    <property type="entry name" value="DNase I-like"/>
    <property type="match status" value="1"/>
</dbReference>
<feature type="coiled-coil region" evidence="1">
    <location>
        <begin position="294"/>
        <end position="344"/>
    </location>
</feature>
<dbReference type="OMA" id="SANDINC"/>
<dbReference type="InterPro" id="IPR000477">
    <property type="entry name" value="RT_dom"/>
</dbReference>
<dbReference type="Gene3D" id="3.60.10.10">
    <property type="entry name" value="Endonuclease/exonuclease/phosphatase"/>
    <property type="match status" value="1"/>
</dbReference>